<keyword evidence="4" id="KW-1185">Reference proteome</keyword>
<dbReference type="PANTHER" id="PTHR13847">
    <property type="entry name" value="SARCOSINE DEHYDROGENASE-RELATED"/>
    <property type="match status" value="1"/>
</dbReference>
<keyword evidence="1" id="KW-0560">Oxidoreductase</keyword>
<feature type="domain" description="FAD dependent oxidoreductase" evidence="2">
    <location>
        <begin position="29"/>
        <end position="406"/>
    </location>
</feature>
<dbReference type="InterPro" id="IPR036188">
    <property type="entry name" value="FAD/NAD-bd_sf"/>
</dbReference>
<sequence>MCISFPEKGGVYGRCSYSWGRYRWHCHRHLPLRRGRSVTLVDKSEPGRETSFGNAGIIQREGVRPHAFPRDLHTLMQVGLHLSTAARYEPLALPRLAPPLLRYWWESSPEHYRRVVENYAPLIGRSIITHSDLIMAVGPEAEALISRYGWHLAFRSQDKLQAEEKKARQDHERFGIGYELMDWAKLKAAEPGLIGGLAGAIHWTDPWTVRDPGALVALYFRLFETLGGTFVRGAADGLKPEADGWSTRVDGQQIRAKQAVIALGPWAPDVLEPLGYRLPLFVKRGYHMHYEAPEGVELKQLLLDPEVGYAMAPMARGIRITTGAEFALRDAAPTPIQLGKAEKAARELFPLGERLDPQPWKGARPCTPDMMPIIGKAPKHAGLFVGIGHAHHGFTLGPATGELLAQQMTGEATAIDIKPFRMERFLGA</sequence>
<dbReference type="InterPro" id="IPR006076">
    <property type="entry name" value="FAD-dep_OxRdtase"/>
</dbReference>
<dbReference type="AlphaFoldDB" id="A0A6M1SAF1"/>
<gene>
    <name evidence="3" type="ORF">G5575_03880</name>
</gene>
<evidence type="ECO:0000256" key="1">
    <source>
        <dbReference type="ARBA" id="ARBA00023002"/>
    </source>
</evidence>
<dbReference type="Pfam" id="PF01266">
    <property type="entry name" value="DAO"/>
    <property type="match status" value="1"/>
</dbReference>
<comment type="caution">
    <text evidence="3">The sequence shown here is derived from an EMBL/GenBank/DDBJ whole genome shotgun (WGS) entry which is preliminary data.</text>
</comment>
<evidence type="ECO:0000259" key="2">
    <source>
        <dbReference type="Pfam" id="PF01266"/>
    </source>
</evidence>
<dbReference type="GO" id="GO:0005737">
    <property type="term" value="C:cytoplasm"/>
    <property type="evidence" value="ECO:0007669"/>
    <property type="project" value="TreeGrafter"/>
</dbReference>
<accession>A0A6M1SAF1</accession>
<dbReference type="SUPFAM" id="SSF54373">
    <property type="entry name" value="FAD-linked reductases, C-terminal domain"/>
    <property type="match status" value="1"/>
</dbReference>
<name>A0A6M1SAF1_9HYPH</name>
<dbReference type="GO" id="GO:0016491">
    <property type="term" value="F:oxidoreductase activity"/>
    <property type="evidence" value="ECO:0007669"/>
    <property type="project" value="UniProtKB-KW"/>
</dbReference>
<proteinExistence type="predicted"/>
<protein>
    <submittedName>
        <fullName evidence="3">FAD-binding oxidoreductase</fullName>
    </submittedName>
</protein>
<reference evidence="3 4" key="2">
    <citation type="submission" date="2020-03" db="EMBL/GenBank/DDBJ databases">
        <title>Devosia chinhatensis sp. nov., isolated from a hexachlorocyclohexane (HCH) dump site in India.</title>
        <authorList>
            <person name="Kumar M."/>
            <person name="Lal R."/>
        </authorList>
    </citation>
    <scope>NUCLEOTIDE SEQUENCE [LARGE SCALE GENOMIC DNA]</scope>
    <source>
        <strain evidence="3 4">H239</strain>
    </source>
</reference>
<reference evidence="3 4" key="1">
    <citation type="submission" date="2020-02" db="EMBL/GenBank/DDBJ databases">
        <authorList>
            <person name="Khan S.A."/>
            <person name="Jeon C.O."/>
            <person name="Chun B.H."/>
        </authorList>
    </citation>
    <scope>NUCLEOTIDE SEQUENCE [LARGE SCALE GENOMIC DNA]</scope>
    <source>
        <strain evidence="3 4">H239</strain>
    </source>
</reference>
<organism evidence="3 4">
    <name type="scientific">Devosia aurantiaca</name>
    <dbReference type="NCBI Taxonomy" id="2714858"/>
    <lineage>
        <taxon>Bacteria</taxon>
        <taxon>Pseudomonadati</taxon>
        <taxon>Pseudomonadota</taxon>
        <taxon>Alphaproteobacteria</taxon>
        <taxon>Hyphomicrobiales</taxon>
        <taxon>Devosiaceae</taxon>
        <taxon>Devosia</taxon>
    </lineage>
</organism>
<dbReference type="SUPFAM" id="SSF51905">
    <property type="entry name" value="FAD/NAD(P)-binding domain"/>
    <property type="match status" value="1"/>
</dbReference>
<evidence type="ECO:0000313" key="4">
    <source>
        <dbReference type="Proteomes" id="UP000474802"/>
    </source>
</evidence>
<dbReference type="EMBL" id="JAALFG010000001">
    <property type="protein sequence ID" value="NGP16939.1"/>
    <property type="molecule type" value="Genomic_DNA"/>
</dbReference>
<evidence type="ECO:0000313" key="3">
    <source>
        <dbReference type="EMBL" id="NGP16939.1"/>
    </source>
</evidence>
<dbReference type="Gene3D" id="3.30.9.10">
    <property type="entry name" value="D-Amino Acid Oxidase, subunit A, domain 2"/>
    <property type="match status" value="1"/>
</dbReference>
<dbReference type="Gene3D" id="3.50.50.60">
    <property type="entry name" value="FAD/NAD(P)-binding domain"/>
    <property type="match status" value="1"/>
</dbReference>
<dbReference type="PANTHER" id="PTHR13847:SF289">
    <property type="entry name" value="GLYCINE OXIDASE"/>
    <property type="match status" value="1"/>
</dbReference>
<dbReference type="Proteomes" id="UP000474802">
    <property type="component" value="Unassembled WGS sequence"/>
</dbReference>